<keyword evidence="1" id="KW-0378">Hydrolase</keyword>
<comment type="caution">
    <text evidence="4">The sequence shown here is derived from an EMBL/GenBank/DDBJ whole genome shotgun (WGS) entry which is preliminary data.</text>
</comment>
<evidence type="ECO:0000259" key="3">
    <source>
        <dbReference type="Pfam" id="PF03629"/>
    </source>
</evidence>
<sequence>MVSKRIVSLACVAGVLPGAVFAAAPDRLAVARIFTDHAVIQRDRPIAIWGSAAKGTAVKVTLADRSATAIADHDGHWRVALPALAAGGPYRLVATAGLQTATLDDIAVGDVYLCGGQSNMEFPARLSTGAWGGLKDVDNRDLRFVTIGKDNAPAPRTDLNTPVTWKPVTADTVGEASAVCYYMARSLQVSQHVPVGFIASDWGGTTIQSWTSGPALRAQRAYAGGVAALALYAADPAAGLAADGKRVEAWWDAHDPQAKPQRAWIAPDYDDTGWDTIGPRGSWKDAGLAPLSGLDGVVWFRTTVTLTEAQARSATALQLGPIDTDDSAWINGARVGGGATAWVWRDYLIPAGTLKAGRNTIVVRVLGGGSDGGLTGLPQNRGVRLVSGALVPLDPTWRYRVGMRSRGLSVTPSPWDVPTSLSTLYNGMIAPLGGYGLKLVAWYQGEANMGQAAEYRSLLPLLMADWRKTFGQPDLPFVVAQLSSYGSVATVPSESGWAELRDVQAKVVRADPHAGLAVTIDVGDRADIHPTQKTVVGERLARAARVVAYGARGDAAGPEAVSVERRGPDLVIRFRAVGNGLRTYSADVAIGFEACTARQCRFRAGTVDGDTVVLAGANTAEVTRVRYAWADAPYVNLYGADDLPAVPFERTVAPSP</sequence>
<keyword evidence="2" id="KW-0732">Signal</keyword>
<dbReference type="RefSeq" id="WP_188445953.1">
    <property type="nucleotide sequence ID" value="NZ_BMDW01000005.1"/>
</dbReference>
<feature type="domain" description="Sialate O-acetylesterase" evidence="3">
    <location>
        <begin position="437"/>
        <end position="543"/>
    </location>
</feature>
<dbReference type="InterPro" id="IPR036514">
    <property type="entry name" value="SGNH_hydro_sf"/>
</dbReference>
<dbReference type="InterPro" id="IPR005181">
    <property type="entry name" value="SASA"/>
</dbReference>
<dbReference type="PANTHER" id="PTHR22901:SF0">
    <property type="entry name" value="SIALATE O-ACETYLESTERASE"/>
    <property type="match status" value="1"/>
</dbReference>
<dbReference type="PANTHER" id="PTHR22901">
    <property type="entry name" value="SIALATE O-ACETYLESTERASE"/>
    <property type="match status" value="1"/>
</dbReference>
<evidence type="ECO:0000313" key="5">
    <source>
        <dbReference type="Proteomes" id="UP000618591"/>
    </source>
</evidence>
<dbReference type="SUPFAM" id="SSF49785">
    <property type="entry name" value="Galactose-binding domain-like"/>
    <property type="match status" value="1"/>
</dbReference>
<evidence type="ECO:0000256" key="1">
    <source>
        <dbReference type="ARBA" id="ARBA00022801"/>
    </source>
</evidence>
<dbReference type="EMBL" id="BMDW01000005">
    <property type="protein sequence ID" value="GGA43271.1"/>
    <property type="molecule type" value="Genomic_DNA"/>
</dbReference>
<feature type="chain" id="PRO_5047125280" evidence="2">
    <location>
        <begin position="23"/>
        <end position="656"/>
    </location>
</feature>
<dbReference type="Gene3D" id="2.60.120.260">
    <property type="entry name" value="Galactose-binding domain-like"/>
    <property type="match status" value="1"/>
</dbReference>
<dbReference type="InterPro" id="IPR039329">
    <property type="entry name" value="SIAE"/>
</dbReference>
<evidence type="ECO:0000313" key="4">
    <source>
        <dbReference type="EMBL" id="GGA43271.1"/>
    </source>
</evidence>
<dbReference type="InterPro" id="IPR013783">
    <property type="entry name" value="Ig-like_fold"/>
</dbReference>
<dbReference type="Gene3D" id="2.60.40.10">
    <property type="entry name" value="Immunoglobulins"/>
    <property type="match status" value="1"/>
</dbReference>
<accession>A0ABQ1GGC5</accession>
<dbReference type="Pfam" id="PF03629">
    <property type="entry name" value="SASA"/>
    <property type="match status" value="1"/>
</dbReference>
<keyword evidence="5" id="KW-1185">Reference proteome</keyword>
<organism evidence="4 5">
    <name type="scientific">Sphingomonas psychrolutea</name>
    <dbReference type="NCBI Taxonomy" id="1259676"/>
    <lineage>
        <taxon>Bacteria</taxon>
        <taxon>Pseudomonadati</taxon>
        <taxon>Pseudomonadota</taxon>
        <taxon>Alphaproteobacteria</taxon>
        <taxon>Sphingomonadales</taxon>
        <taxon>Sphingomonadaceae</taxon>
        <taxon>Sphingomonas</taxon>
    </lineage>
</organism>
<dbReference type="Proteomes" id="UP000618591">
    <property type="component" value="Unassembled WGS sequence"/>
</dbReference>
<feature type="signal peptide" evidence="2">
    <location>
        <begin position="1"/>
        <end position="22"/>
    </location>
</feature>
<gene>
    <name evidence="4" type="ORF">GCM10011395_11950</name>
</gene>
<evidence type="ECO:0000256" key="2">
    <source>
        <dbReference type="SAM" id="SignalP"/>
    </source>
</evidence>
<protein>
    <submittedName>
        <fullName evidence="4">9-O-acetylesterase</fullName>
    </submittedName>
</protein>
<name>A0ABQ1GGC5_9SPHN</name>
<proteinExistence type="predicted"/>
<dbReference type="SUPFAM" id="SSF52266">
    <property type="entry name" value="SGNH hydrolase"/>
    <property type="match status" value="1"/>
</dbReference>
<reference evidence="5" key="1">
    <citation type="journal article" date="2019" name="Int. J. Syst. Evol. Microbiol.">
        <title>The Global Catalogue of Microorganisms (GCM) 10K type strain sequencing project: providing services to taxonomists for standard genome sequencing and annotation.</title>
        <authorList>
            <consortium name="The Broad Institute Genomics Platform"/>
            <consortium name="The Broad Institute Genome Sequencing Center for Infectious Disease"/>
            <person name="Wu L."/>
            <person name="Ma J."/>
        </authorList>
    </citation>
    <scope>NUCLEOTIDE SEQUENCE [LARGE SCALE GENOMIC DNA]</scope>
    <source>
        <strain evidence="5">CGMCC 1.10106</strain>
    </source>
</reference>
<dbReference type="Gene3D" id="3.40.50.1110">
    <property type="entry name" value="SGNH hydrolase"/>
    <property type="match status" value="2"/>
</dbReference>
<dbReference type="InterPro" id="IPR008979">
    <property type="entry name" value="Galactose-bd-like_sf"/>
</dbReference>